<comment type="similarity">
    <text evidence="1">Belongs to the MIP18 family.</text>
</comment>
<dbReference type="RefSeq" id="XP_007603571.1">
    <property type="nucleotide sequence ID" value="XM_007603509.1"/>
</dbReference>
<dbReference type="STRING" id="993615.L2GPI5"/>
<dbReference type="InterPro" id="IPR039796">
    <property type="entry name" value="MIP18"/>
</dbReference>
<dbReference type="Gene3D" id="3.30.300.130">
    <property type="entry name" value="Fe-S cluster assembly (FSCA)"/>
    <property type="match status" value="1"/>
</dbReference>
<protein>
    <recommendedName>
        <fullName evidence="4">MIP18 family-like domain-containing protein</fullName>
    </recommendedName>
</protein>
<dbReference type="GO" id="GO:0051604">
    <property type="term" value="P:protein maturation"/>
    <property type="evidence" value="ECO:0007669"/>
    <property type="project" value="InterPro"/>
</dbReference>
<proteinExistence type="inferred from homology"/>
<accession>L2GPI5</accession>
<dbReference type="Proteomes" id="UP000011082">
    <property type="component" value="Unassembled WGS sequence"/>
</dbReference>
<dbReference type="VEuPathDB" id="MicrosporidiaDB:VICG_00118"/>
<dbReference type="OrthoDB" id="2746at2759"/>
<dbReference type="GeneID" id="19880836"/>
<dbReference type="InParanoid" id="L2GPI5"/>
<evidence type="ECO:0000313" key="3">
    <source>
        <dbReference type="Proteomes" id="UP000011082"/>
    </source>
</evidence>
<dbReference type="SUPFAM" id="SSF117916">
    <property type="entry name" value="Fe-S cluster assembly (FSCA) domain-like"/>
    <property type="match status" value="1"/>
</dbReference>
<dbReference type="HOGENOM" id="CLU_075876_4_1_1"/>
<dbReference type="OMA" id="NQCISAR"/>
<dbReference type="Gene3D" id="6.10.250.1280">
    <property type="match status" value="1"/>
</dbReference>
<sequence>MENANPFVNEKTLPSHEIHLVDGKLAEITQKSIFEILRRIRDPEHPYNLEQLNIISLEDIGISELQDRTVLCSGGQPIKSIEVVFTPTVPHCSMAGIIGLSIIYQLLNFTQNHHIIVRIKENTHSTYQALNKQLSDKDRVLAAFENEGLVDVIESCIEGAMQFSGRSCEN</sequence>
<dbReference type="InterPro" id="IPR034904">
    <property type="entry name" value="FSCA_dom_sf"/>
</dbReference>
<dbReference type="PANTHER" id="PTHR12377:SF0">
    <property type="entry name" value="CYTOSOLIC IRON-SULFUR ASSEMBLY COMPONENT 2B"/>
    <property type="match status" value="1"/>
</dbReference>
<name>L2GPI5_VITCO</name>
<dbReference type="PANTHER" id="PTHR12377">
    <property type="entry name" value="CYTOSOLIC IRON-SULFUR ASSEMBLY COMPONENT 2B-RELATED"/>
    <property type="match status" value="1"/>
</dbReference>
<dbReference type="FunCoup" id="L2GPI5">
    <property type="interactions" value="91"/>
</dbReference>
<evidence type="ECO:0000256" key="1">
    <source>
        <dbReference type="ARBA" id="ARBA00010381"/>
    </source>
</evidence>
<dbReference type="EMBL" id="JH370130">
    <property type="protein sequence ID" value="ELA42803.1"/>
    <property type="molecule type" value="Genomic_DNA"/>
</dbReference>
<organism evidence="2 3">
    <name type="scientific">Vittaforma corneae (strain ATCC 50505)</name>
    <name type="common">Microsporidian parasite</name>
    <name type="synonym">Nosema corneum</name>
    <dbReference type="NCBI Taxonomy" id="993615"/>
    <lineage>
        <taxon>Eukaryota</taxon>
        <taxon>Fungi</taxon>
        <taxon>Fungi incertae sedis</taxon>
        <taxon>Microsporidia</taxon>
        <taxon>Nosematidae</taxon>
        <taxon>Vittaforma</taxon>
    </lineage>
</organism>
<gene>
    <name evidence="2" type="ORF">VICG_00118</name>
</gene>
<reference evidence="3" key="1">
    <citation type="submission" date="2011-05" db="EMBL/GenBank/DDBJ databases">
        <title>The genome sequence of Vittaforma corneae strain ATCC 50505.</title>
        <authorList>
            <consortium name="The Broad Institute Genome Sequencing Platform"/>
            <person name="Cuomo C."/>
            <person name="Didier E."/>
            <person name="Bowers L."/>
            <person name="Young S.K."/>
            <person name="Zeng Q."/>
            <person name="Gargeya S."/>
            <person name="Fitzgerald M."/>
            <person name="Haas B."/>
            <person name="Abouelleil A."/>
            <person name="Alvarado L."/>
            <person name="Arachchi H.M."/>
            <person name="Berlin A."/>
            <person name="Chapman S.B."/>
            <person name="Gearin G."/>
            <person name="Goldberg J."/>
            <person name="Griggs A."/>
            <person name="Gujja S."/>
            <person name="Hansen M."/>
            <person name="Heiman D."/>
            <person name="Howarth C."/>
            <person name="Larimer J."/>
            <person name="Lui A."/>
            <person name="MacDonald P.J.P."/>
            <person name="McCowen C."/>
            <person name="Montmayeur A."/>
            <person name="Murphy C."/>
            <person name="Neiman D."/>
            <person name="Pearson M."/>
            <person name="Priest M."/>
            <person name="Roberts A."/>
            <person name="Saif S."/>
            <person name="Shea T."/>
            <person name="Sisk P."/>
            <person name="Stolte C."/>
            <person name="Sykes S."/>
            <person name="Wortman J."/>
            <person name="Nusbaum C."/>
            <person name="Birren B."/>
        </authorList>
    </citation>
    <scope>NUCLEOTIDE SEQUENCE [LARGE SCALE GENOMIC DNA]</scope>
    <source>
        <strain evidence="3">ATCC 50505</strain>
    </source>
</reference>
<evidence type="ECO:0008006" key="4">
    <source>
        <dbReference type="Google" id="ProtNLM"/>
    </source>
</evidence>
<keyword evidence="3" id="KW-1185">Reference proteome</keyword>
<dbReference type="AlphaFoldDB" id="L2GPI5"/>
<evidence type="ECO:0000313" key="2">
    <source>
        <dbReference type="EMBL" id="ELA42803.1"/>
    </source>
</evidence>